<dbReference type="GO" id="GO:0008476">
    <property type="term" value="F:protein-tyrosine sulfotransferase activity"/>
    <property type="evidence" value="ECO:0007669"/>
    <property type="project" value="InterPro"/>
</dbReference>
<reference evidence="2 3" key="1">
    <citation type="submission" date="2017-05" db="EMBL/GenBank/DDBJ databases">
        <title>Thiocyanate degradation by Thiohalobacter thiocyanaticus FOKN1.</title>
        <authorList>
            <person name="Oshiki M."/>
            <person name="Fukushima T."/>
            <person name="Kawano S."/>
            <person name="Nakagawa J."/>
        </authorList>
    </citation>
    <scope>NUCLEOTIDE SEQUENCE [LARGE SCALE GENOMIC DNA]</scope>
    <source>
        <strain evidence="2 3">FOKN1</strain>
    </source>
</reference>
<proteinExistence type="predicted"/>
<dbReference type="OrthoDB" id="1441538at2"/>
<dbReference type="Pfam" id="PF13469">
    <property type="entry name" value="Sulfotransfer_3"/>
    <property type="match status" value="2"/>
</dbReference>
<evidence type="ECO:0000313" key="2">
    <source>
        <dbReference type="EMBL" id="BAZ94544.1"/>
    </source>
</evidence>
<dbReference type="PANTHER" id="PTHR12788">
    <property type="entry name" value="PROTEIN-TYROSINE SULFOTRANSFERASE 2"/>
    <property type="match status" value="1"/>
</dbReference>
<dbReference type="Gene3D" id="3.40.50.300">
    <property type="entry name" value="P-loop containing nucleotide triphosphate hydrolases"/>
    <property type="match status" value="1"/>
</dbReference>
<accession>A0A1Z4VTN4</accession>
<gene>
    <name evidence="2" type="ORF">FOKN1_2167</name>
</gene>
<evidence type="ECO:0000256" key="1">
    <source>
        <dbReference type="ARBA" id="ARBA00022679"/>
    </source>
</evidence>
<evidence type="ECO:0000313" key="3">
    <source>
        <dbReference type="Proteomes" id="UP000218765"/>
    </source>
</evidence>
<dbReference type="InterPro" id="IPR026634">
    <property type="entry name" value="TPST-like"/>
</dbReference>
<dbReference type="PANTHER" id="PTHR12788:SF10">
    <property type="entry name" value="PROTEIN-TYROSINE SULFOTRANSFERASE"/>
    <property type="match status" value="1"/>
</dbReference>
<keyword evidence="1" id="KW-0808">Transferase</keyword>
<dbReference type="KEGG" id="ttc:FOKN1_2167"/>
<sequence length="285" mass="32809">MDYQPVIIIGAPRSGTNMLRDVLSRLEGVATWPCDEINYIWRHGNVRYPSDELPIEAAGESVRSYIRRQFNWVARRYRAHTVVEKTCANSVRVPFVDAVIPNARYLFIRRDGLDAVGSAMKRWTAKLDIPYLMRKARFVPLSDLPYYSGRYLWNRLYRLLSREERLAFWGPQLDDMDELLKQYSLDEICALQWQACVDKAADAFATMPEERWLEISYEDFVDSPASEFARIIEFLEIDATSDQIAAAVVGVRPDSIGKGRSALGEASLQRLDRLVRHTLARYGYG</sequence>
<dbReference type="Proteomes" id="UP000218765">
    <property type="component" value="Chromosome"/>
</dbReference>
<keyword evidence="3" id="KW-1185">Reference proteome</keyword>
<name>A0A1Z4VTN4_9GAMM</name>
<dbReference type="InterPro" id="IPR027417">
    <property type="entry name" value="P-loop_NTPase"/>
</dbReference>
<dbReference type="AlphaFoldDB" id="A0A1Z4VTN4"/>
<dbReference type="EMBL" id="AP018052">
    <property type="protein sequence ID" value="BAZ94544.1"/>
    <property type="molecule type" value="Genomic_DNA"/>
</dbReference>
<organism evidence="2 3">
    <name type="scientific">Thiohalobacter thiocyanaticus</name>
    <dbReference type="NCBI Taxonomy" id="585455"/>
    <lineage>
        <taxon>Bacteria</taxon>
        <taxon>Pseudomonadati</taxon>
        <taxon>Pseudomonadota</taxon>
        <taxon>Gammaproteobacteria</taxon>
        <taxon>Thiohalobacterales</taxon>
        <taxon>Thiohalobacteraceae</taxon>
        <taxon>Thiohalobacter</taxon>
    </lineage>
</organism>
<protein>
    <submittedName>
        <fullName evidence="2">Uncharacterized protein</fullName>
    </submittedName>
</protein>
<dbReference type="SUPFAM" id="SSF52540">
    <property type="entry name" value="P-loop containing nucleoside triphosphate hydrolases"/>
    <property type="match status" value="1"/>
</dbReference>
<dbReference type="RefSeq" id="WP_096366622.1">
    <property type="nucleotide sequence ID" value="NZ_AP018052.1"/>
</dbReference>